<dbReference type="PANTHER" id="PTHR43790:SF4">
    <property type="entry name" value="GUANOSINE IMPORT ATP-BINDING PROTEIN NUPO"/>
    <property type="match status" value="1"/>
</dbReference>
<dbReference type="GO" id="GO:0016887">
    <property type="term" value="F:ATP hydrolysis activity"/>
    <property type="evidence" value="ECO:0007669"/>
    <property type="project" value="InterPro"/>
</dbReference>
<dbReference type="Gene3D" id="3.40.50.300">
    <property type="entry name" value="P-loop containing nucleotide triphosphate hydrolases"/>
    <property type="match status" value="2"/>
</dbReference>
<dbReference type="AlphaFoldDB" id="A0A840SW74"/>
<dbReference type="Pfam" id="PF00005">
    <property type="entry name" value="ABC_tran"/>
    <property type="match status" value="2"/>
</dbReference>
<dbReference type="InterPro" id="IPR003439">
    <property type="entry name" value="ABC_transporter-like_ATP-bd"/>
</dbReference>
<dbReference type="SMART" id="SM00382">
    <property type="entry name" value="AAA"/>
    <property type="match status" value="1"/>
</dbReference>
<dbReference type="InterPro" id="IPR003593">
    <property type="entry name" value="AAA+_ATPase"/>
</dbReference>
<dbReference type="PROSITE" id="PS50893">
    <property type="entry name" value="ABC_TRANSPORTER_2"/>
    <property type="match status" value="2"/>
</dbReference>
<keyword evidence="4" id="KW-0813">Transport</keyword>
<dbReference type="RefSeq" id="WP_184152145.1">
    <property type="nucleotide sequence ID" value="NZ_JACHFM010000003.1"/>
</dbReference>
<comment type="caution">
    <text evidence="4">The sequence shown here is derived from an EMBL/GenBank/DDBJ whole genome shotgun (WGS) entry which is preliminary data.</text>
</comment>
<organism evidence="4 5">
    <name type="scientific">Amaricoccus macauensis</name>
    <dbReference type="NCBI Taxonomy" id="57001"/>
    <lineage>
        <taxon>Bacteria</taxon>
        <taxon>Pseudomonadati</taxon>
        <taxon>Pseudomonadota</taxon>
        <taxon>Alphaproteobacteria</taxon>
        <taxon>Rhodobacterales</taxon>
        <taxon>Paracoccaceae</taxon>
        <taxon>Amaricoccus</taxon>
    </lineage>
</organism>
<gene>
    <name evidence="4" type="ORF">HNP73_003348</name>
</gene>
<feature type="domain" description="ABC transporter" evidence="3">
    <location>
        <begin position="1"/>
        <end position="216"/>
    </location>
</feature>
<dbReference type="InterPro" id="IPR050107">
    <property type="entry name" value="ABC_carbohydrate_import_ATPase"/>
</dbReference>
<keyword evidence="1" id="KW-0547">Nucleotide-binding</keyword>
<keyword evidence="5" id="KW-1185">Reference proteome</keyword>
<keyword evidence="4" id="KW-0762">Sugar transport</keyword>
<dbReference type="GO" id="GO:0005524">
    <property type="term" value="F:ATP binding"/>
    <property type="evidence" value="ECO:0007669"/>
    <property type="project" value="UniProtKB-KW"/>
</dbReference>
<dbReference type="InterPro" id="IPR027417">
    <property type="entry name" value="P-loop_NTPase"/>
</dbReference>
<dbReference type="PROSITE" id="PS00211">
    <property type="entry name" value="ABC_TRANSPORTER_1"/>
    <property type="match status" value="1"/>
</dbReference>
<reference evidence="4 5" key="1">
    <citation type="submission" date="2020-08" db="EMBL/GenBank/DDBJ databases">
        <title>Genomic Encyclopedia of Type Strains, Phase IV (KMG-IV): sequencing the most valuable type-strain genomes for metagenomic binning, comparative biology and taxonomic classification.</title>
        <authorList>
            <person name="Goeker M."/>
        </authorList>
    </citation>
    <scope>NUCLEOTIDE SEQUENCE [LARGE SCALE GENOMIC DNA]</scope>
    <source>
        <strain evidence="4 5">DSM 101730</strain>
    </source>
</reference>
<evidence type="ECO:0000313" key="5">
    <source>
        <dbReference type="Proteomes" id="UP000549457"/>
    </source>
</evidence>
<feature type="domain" description="ABC transporter" evidence="3">
    <location>
        <begin position="233"/>
        <end position="479"/>
    </location>
</feature>
<dbReference type="InterPro" id="IPR017871">
    <property type="entry name" value="ABC_transporter-like_CS"/>
</dbReference>
<evidence type="ECO:0000313" key="4">
    <source>
        <dbReference type="EMBL" id="MBB5223401.1"/>
    </source>
</evidence>
<dbReference type="CDD" id="cd03216">
    <property type="entry name" value="ABC_Carb_Monos_I"/>
    <property type="match status" value="1"/>
</dbReference>
<dbReference type="Proteomes" id="UP000549457">
    <property type="component" value="Unassembled WGS sequence"/>
</dbReference>
<evidence type="ECO:0000256" key="2">
    <source>
        <dbReference type="ARBA" id="ARBA00022840"/>
    </source>
</evidence>
<name>A0A840SW74_9RHOB</name>
<proteinExistence type="predicted"/>
<evidence type="ECO:0000256" key="1">
    <source>
        <dbReference type="ARBA" id="ARBA00022741"/>
    </source>
</evidence>
<keyword evidence="2 4" id="KW-0067">ATP-binding</keyword>
<sequence length="492" mass="53288">MAVARGTIHGIVGENGAGKSTLMSILYGFYQADRGEIRINGERVAIRHSDDAIAAGIGMVHQHFMLVKPFTVLENVILGAEEGASLQRSAAKARGILGELAETYGLEVDPDMVVGDLSVGLQQRVEILKALYRQAEILILDEPTGVLTPSEADHLFRILESLKAQGKTIIFITHKLREIMSITDTVSVMRRGAMTATHPTSEMSVTRLAELMVGRAVELRVDKTPARPGAEILSVRDLTVARNGTERLKSISFGIRAGEILGVAGVAGNGQSELLEVLWGTAAATAGEVLLKGAPLDVSRGGRAAERRRQGIGHVPEDRHRHGIIMPFGVWENASYGYHRSPSFTSGPFSLPGRMKDAARELIETFDVRPDDPLLKTANLSGGNQQKIVLGREIRQNPDLLLIGQPTRGVDIGAIEYIHREIVALRDQGKAILLVSVELDEILGLSDRVIVMFDGRISGERVIEETDENDLGMLMAGVDQREGKNVTASKMG</sequence>
<evidence type="ECO:0000259" key="3">
    <source>
        <dbReference type="PROSITE" id="PS50893"/>
    </source>
</evidence>
<dbReference type="CDD" id="cd03215">
    <property type="entry name" value="ABC_Carb_Monos_II"/>
    <property type="match status" value="1"/>
</dbReference>
<dbReference type="SUPFAM" id="SSF52540">
    <property type="entry name" value="P-loop containing nucleoside triphosphate hydrolases"/>
    <property type="match status" value="2"/>
</dbReference>
<protein>
    <submittedName>
        <fullName evidence="4">Simple sugar transport system ATP-binding protein</fullName>
    </submittedName>
</protein>
<dbReference type="PANTHER" id="PTHR43790">
    <property type="entry name" value="CARBOHYDRATE TRANSPORT ATP-BINDING PROTEIN MG119-RELATED"/>
    <property type="match status" value="1"/>
</dbReference>
<accession>A0A840SW74</accession>
<dbReference type="EMBL" id="JACHFM010000003">
    <property type="protein sequence ID" value="MBB5223401.1"/>
    <property type="molecule type" value="Genomic_DNA"/>
</dbReference>